<dbReference type="PANTHER" id="PTHR43569:SF2">
    <property type="entry name" value="AMIDOHYDROLASE-RELATED DOMAIN-CONTAINING PROTEIN"/>
    <property type="match status" value="1"/>
</dbReference>
<sequence length="291" mass="32077">MRIDAHQHFWLMRDRVGEWPPQDLAAIYRDFLPPDLEPTLDAAGVDGTVVVQSLPTVADTRFMLGLADDHCFILGVVGWVDLKAADAPARIAELAAHPKLKALRPMLQSLPDADWIDDPALDPAVEAMIAHDLRFDALVFPQHLAALARFAERHPALPIVIDHGAKPFIATGAFSFWRSAMARLAAMPQVSCKLSGLLTEAGDRRDLPSLRPYIETILELFGRDRVLWGSDWPVVRLAGTYEAWLDMCLRLVPEADHDAVFGGNARTFYRLDAPGARPAVPSKSPSSVPIE</sequence>
<evidence type="ECO:0000256" key="1">
    <source>
        <dbReference type="ARBA" id="ARBA00038310"/>
    </source>
</evidence>
<reference evidence="3 4" key="1">
    <citation type="submission" date="2016-12" db="EMBL/GenBank/DDBJ databases">
        <authorList>
            <person name="Song W.-J."/>
            <person name="Kurnit D.M."/>
        </authorList>
    </citation>
    <scope>NUCLEOTIDE SEQUENCE [LARGE SCALE GENOMIC DNA]</scope>
    <source>
        <strain evidence="3 4">DSM 19599</strain>
    </source>
</reference>
<organism evidence="3 4">
    <name type="scientific">Pseudoxanthobacter soli DSM 19599</name>
    <dbReference type="NCBI Taxonomy" id="1123029"/>
    <lineage>
        <taxon>Bacteria</taxon>
        <taxon>Pseudomonadati</taxon>
        <taxon>Pseudomonadota</taxon>
        <taxon>Alphaproteobacteria</taxon>
        <taxon>Hyphomicrobiales</taxon>
        <taxon>Segnochrobactraceae</taxon>
        <taxon>Pseudoxanthobacter</taxon>
    </lineage>
</organism>
<dbReference type="GO" id="GO:0016787">
    <property type="term" value="F:hydrolase activity"/>
    <property type="evidence" value="ECO:0007669"/>
    <property type="project" value="InterPro"/>
</dbReference>
<evidence type="ECO:0000313" key="3">
    <source>
        <dbReference type="EMBL" id="SHO67193.1"/>
    </source>
</evidence>
<feature type="domain" description="Amidohydrolase-related" evidence="2">
    <location>
        <begin position="3"/>
        <end position="271"/>
    </location>
</feature>
<accession>A0A1M7ZQK1</accession>
<dbReference type="Pfam" id="PF04909">
    <property type="entry name" value="Amidohydro_2"/>
    <property type="match status" value="1"/>
</dbReference>
<protein>
    <submittedName>
        <fullName evidence="3">L-fuconolactonase</fullName>
    </submittedName>
</protein>
<dbReference type="PANTHER" id="PTHR43569">
    <property type="entry name" value="AMIDOHYDROLASE"/>
    <property type="match status" value="1"/>
</dbReference>
<keyword evidence="4" id="KW-1185">Reference proteome</keyword>
<dbReference type="InterPro" id="IPR006680">
    <property type="entry name" value="Amidohydro-rel"/>
</dbReference>
<evidence type="ECO:0000259" key="2">
    <source>
        <dbReference type="Pfam" id="PF04909"/>
    </source>
</evidence>
<gene>
    <name evidence="3" type="ORF">SAMN02745172_03866</name>
</gene>
<dbReference type="STRING" id="1123029.SAMN02745172_03866"/>
<dbReference type="RefSeq" id="WP_073631773.1">
    <property type="nucleotide sequence ID" value="NZ_FRXO01000011.1"/>
</dbReference>
<dbReference type="Gene3D" id="3.20.20.140">
    <property type="entry name" value="Metal-dependent hydrolases"/>
    <property type="match status" value="1"/>
</dbReference>
<comment type="similarity">
    <text evidence="1">Belongs to the metallo-dependent hydrolases superfamily.</text>
</comment>
<name>A0A1M7ZQK1_9HYPH</name>
<evidence type="ECO:0000313" key="4">
    <source>
        <dbReference type="Proteomes" id="UP000186406"/>
    </source>
</evidence>
<dbReference type="InterPro" id="IPR032466">
    <property type="entry name" value="Metal_Hydrolase"/>
</dbReference>
<dbReference type="Proteomes" id="UP000186406">
    <property type="component" value="Unassembled WGS sequence"/>
</dbReference>
<dbReference type="OrthoDB" id="9787654at2"/>
<dbReference type="SUPFAM" id="SSF51556">
    <property type="entry name" value="Metallo-dependent hydrolases"/>
    <property type="match status" value="1"/>
</dbReference>
<dbReference type="EMBL" id="FRXO01000011">
    <property type="protein sequence ID" value="SHO67193.1"/>
    <property type="molecule type" value="Genomic_DNA"/>
</dbReference>
<dbReference type="InterPro" id="IPR052350">
    <property type="entry name" value="Metallo-dep_Lactonases"/>
</dbReference>
<dbReference type="AlphaFoldDB" id="A0A1M7ZQK1"/>
<proteinExistence type="inferred from homology"/>